<evidence type="ECO:0000256" key="2">
    <source>
        <dbReference type="ARBA" id="ARBA00022553"/>
    </source>
</evidence>
<keyword evidence="5" id="KW-1185">Reference proteome</keyword>
<dbReference type="PANTHER" id="PTHR44845:SF6">
    <property type="entry name" value="BETA-ALANINE-ACTIVATING ENZYME"/>
    <property type="match status" value="1"/>
</dbReference>
<name>A0A8J2LF02_9HEXA</name>
<protein>
    <recommendedName>
        <fullName evidence="3">Carrier domain-containing protein</fullName>
    </recommendedName>
</protein>
<feature type="domain" description="Carrier" evidence="3">
    <location>
        <begin position="508"/>
        <end position="586"/>
    </location>
</feature>
<evidence type="ECO:0000313" key="5">
    <source>
        <dbReference type="Proteomes" id="UP000708208"/>
    </source>
</evidence>
<organism evidence="4 5">
    <name type="scientific">Allacma fusca</name>
    <dbReference type="NCBI Taxonomy" id="39272"/>
    <lineage>
        <taxon>Eukaryota</taxon>
        <taxon>Metazoa</taxon>
        <taxon>Ecdysozoa</taxon>
        <taxon>Arthropoda</taxon>
        <taxon>Hexapoda</taxon>
        <taxon>Collembola</taxon>
        <taxon>Symphypleona</taxon>
        <taxon>Sminthuridae</taxon>
        <taxon>Allacma</taxon>
    </lineage>
</organism>
<reference evidence="4" key="1">
    <citation type="submission" date="2021-06" db="EMBL/GenBank/DDBJ databases">
        <authorList>
            <person name="Hodson N. C."/>
            <person name="Mongue J. A."/>
            <person name="Jaron S. K."/>
        </authorList>
    </citation>
    <scope>NUCLEOTIDE SEQUENCE</scope>
</reference>
<evidence type="ECO:0000313" key="4">
    <source>
        <dbReference type="EMBL" id="CAG7830423.1"/>
    </source>
</evidence>
<keyword evidence="2" id="KW-0597">Phosphoprotein</keyword>
<accession>A0A8J2LF02</accession>
<evidence type="ECO:0000259" key="3">
    <source>
        <dbReference type="PROSITE" id="PS50075"/>
    </source>
</evidence>
<dbReference type="PANTHER" id="PTHR44845">
    <property type="entry name" value="CARRIER DOMAIN-CONTAINING PROTEIN"/>
    <property type="match status" value="1"/>
</dbReference>
<dbReference type="InterPro" id="IPR000873">
    <property type="entry name" value="AMP-dep_synth/lig_dom"/>
</dbReference>
<keyword evidence="1" id="KW-0596">Phosphopantetheine</keyword>
<dbReference type="Pfam" id="PF00550">
    <property type="entry name" value="PP-binding"/>
    <property type="match status" value="1"/>
</dbReference>
<comment type="caution">
    <text evidence="4">The sequence shown here is derived from an EMBL/GenBank/DDBJ whole genome shotgun (WGS) entry which is preliminary data.</text>
</comment>
<dbReference type="Pfam" id="PF00501">
    <property type="entry name" value="AMP-binding"/>
    <property type="match status" value="1"/>
</dbReference>
<evidence type="ECO:0000256" key="1">
    <source>
        <dbReference type="ARBA" id="ARBA00022450"/>
    </source>
</evidence>
<dbReference type="OrthoDB" id="416786at2759"/>
<dbReference type="InterPro" id="IPR020845">
    <property type="entry name" value="AMP-binding_CS"/>
</dbReference>
<dbReference type="PROSITE" id="PS50075">
    <property type="entry name" value="CARRIER"/>
    <property type="match status" value="1"/>
</dbReference>
<dbReference type="PROSITE" id="PS00455">
    <property type="entry name" value="AMP_BINDING"/>
    <property type="match status" value="1"/>
</dbReference>
<dbReference type="Proteomes" id="UP000708208">
    <property type="component" value="Unassembled WGS sequence"/>
</dbReference>
<sequence>MENLSNRAAHVLCPELENLITSNTENDIIIGFCLFPSRTTLILILAILKLGSAYISFDVSTSSEMLLRYVGSTRPIAIIIEDDADIASRFESVAKVTKLLTINIIYSLMGDLQNSDLPLTASQVNQLQSRLQLSERIAAIVFTSGTSGYPRCVRLSHRSIINSVRWYSFAFPFKENDVSCLSASADSANSVLEIFAPLTHGTCLVILPRDRVLNSADLVESIALHKITRVTLQPVHIALLLTCLETLPVDRISSLKYGGEGEGYKKPDSFCSLVVTYGTAEVTGGVTYHIYKNAEDLDEDTGQKKCCIGLPIWNTIVYIVDNQQKIVDLNTRGEICIAGFPVSAGFYGSDSGPKFLTNPYTSSESYDILYRTGDYGRMILGLDGKPRLFFDKRHEVEVNIHGKIYDLDKIASIILNMNIVQDCIVMCYHPDRVDQRIIAACVLSQPKVSPFQIGSKLSKALNNFVVEVFPIEKLPFQANGRIDKQSILKQYQAYRNDASRWKLLRLPSSKIQAAKEALPPIAKVLNVSVNHLIDHFHSSFYSLGGDSLNTLSTIHQLCQRGYYISVEDFIKSPTLKAIFEKALTGHDKMKSAKIKFLIWQYNSGEDFAGSSFNFETLKFQHGKEDISKMITSAYATKSVLCLCGGVSSIDFKSYLASTWDLFLTSGASVVALDNSKQIVAAILCQEFHPKLKKVRGLMQMRYIIELQKFCILRALHQIGGERNKILFVQFFGTVAELKPYENVILLMAMVKEVLERAKTLDYDLVLLVSENPAVSSICEDTVKYSPLEKTQLNNFVANDRSMPFQSAGSHESISVYCHYF</sequence>
<dbReference type="EMBL" id="CAJVCH010555763">
    <property type="protein sequence ID" value="CAG7830423.1"/>
    <property type="molecule type" value="Genomic_DNA"/>
</dbReference>
<dbReference type="InterPro" id="IPR009081">
    <property type="entry name" value="PP-bd_ACP"/>
</dbReference>
<dbReference type="AlphaFoldDB" id="A0A8J2LF02"/>
<proteinExistence type="predicted"/>
<gene>
    <name evidence="4" type="ORF">AFUS01_LOCUS40224</name>
</gene>